<comment type="caution">
    <text evidence="2">The sequence shown here is derived from an EMBL/GenBank/DDBJ whole genome shotgun (WGS) entry which is preliminary data.</text>
</comment>
<evidence type="ECO:0000313" key="3">
    <source>
        <dbReference type="Proteomes" id="UP000429607"/>
    </source>
</evidence>
<evidence type="ECO:0000313" key="2">
    <source>
        <dbReference type="EMBL" id="KAE9021873.1"/>
    </source>
</evidence>
<dbReference type="AlphaFoldDB" id="A0A6A3M108"/>
<sequence length="124" mass="14454">MRALDNTVQLRLKLAADGNIDKYKVRVCARGDHQEYLIDYVEIHAPVVDLVCVKIFLAIVAKYRMTMRQGDVPAAYLKAKLKETVYVKQVKWFEKPGEEDKVWRLKKALYGLKQAGREWNKEID</sequence>
<dbReference type="Proteomes" id="UP000429607">
    <property type="component" value="Unassembled WGS sequence"/>
</dbReference>
<organism evidence="2 3">
    <name type="scientific">Phytophthora rubi</name>
    <dbReference type="NCBI Taxonomy" id="129364"/>
    <lineage>
        <taxon>Eukaryota</taxon>
        <taxon>Sar</taxon>
        <taxon>Stramenopiles</taxon>
        <taxon>Oomycota</taxon>
        <taxon>Peronosporomycetes</taxon>
        <taxon>Peronosporales</taxon>
        <taxon>Peronosporaceae</taxon>
        <taxon>Phytophthora</taxon>
    </lineage>
</organism>
<accession>A0A6A3M108</accession>
<dbReference type="EMBL" id="QXFV01000899">
    <property type="protein sequence ID" value="KAE9021873.1"/>
    <property type="molecule type" value="Genomic_DNA"/>
</dbReference>
<proteinExistence type="predicted"/>
<gene>
    <name evidence="2" type="ORF">PR001_g13281</name>
</gene>
<protein>
    <recommendedName>
        <fullName evidence="1">Reverse transcriptase Ty1/copia-type domain-containing protein</fullName>
    </recommendedName>
</protein>
<dbReference type="Pfam" id="PF07727">
    <property type="entry name" value="RVT_2"/>
    <property type="match status" value="1"/>
</dbReference>
<evidence type="ECO:0000259" key="1">
    <source>
        <dbReference type="Pfam" id="PF07727"/>
    </source>
</evidence>
<reference evidence="2 3" key="1">
    <citation type="submission" date="2018-09" db="EMBL/GenBank/DDBJ databases">
        <title>Genomic investigation of the strawberry pathogen Phytophthora fragariae indicates pathogenicity is determined by transcriptional variation in three key races.</title>
        <authorList>
            <person name="Adams T.M."/>
            <person name="Armitage A.D."/>
            <person name="Sobczyk M.K."/>
            <person name="Bates H.J."/>
            <person name="Dunwell J.M."/>
            <person name="Nellist C.F."/>
            <person name="Harrison R.J."/>
        </authorList>
    </citation>
    <scope>NUCLEOTIDE SEQUENCE [LARGE SCALE GENOMIC DNA]</scope>
    <source>
        <strain evidence="2 3">SCRP249</strain>
    </source>
</reference>
<feature type="domain" description="Reverse transcriptase Ty1/copia-type" evidence="1">
    <location>
        <begin position="19"/>
        <end position="124"/>
    </location>
</feature>
<name>A0A6A3M108_9STRA</name>
<dbReference type="InterPro" id="IPR013103">
    <property type="entry name" value="RVT_2"/>
</dbReference>